<feature type="region of interest" description="Disordered" evidence="1">
    <location>
        <begin position="29"/>
        <end position="53"/>
    </location>
</feature>
<keyword evidence="4" id="KW-1185">Reference proteome</keyword>
<feature type="signal peptide" evidence="2">
    <location>
        <begin position="1"/>
        <end position="21"/>
    </location>
</feature>
<gene>
    <name evidence="3" type="ORF">APICC_10122</name>
</gene>
<evidence type="ECO:0000313" key="3">
    <source>
        <dbReference type="EMBL" id="PBC27002.1"/>
    </source>
</evidence>
<dbReference type="STRING" id="94128.A0A2A3E6U3"/>
<feature type="chain" id="PRO_5013059463" description="Zonadhesin" evidence="2">
    <location>
        <begin position="22"/>
        <end position="340"/>
    </location>
</feature>
<evidence type="ECO:0000256" key="2">
    <source>
        <dbReference type="SAM" id="SignalP"/>
    </source>
</evidence>
<organism evidence="3 4">
    <name type="scientific">Apis cerana cerana</name>
    <name type="common">Oriental honeybee</name>
    <dbReference type="NCBI Taxonomy" id="94128"/>
    <lineage>
        <taxon>Eukaryota</taxon>
        <taxon>Metazoa</taxon>
        <taxon>Ecdysozoa</taxon>
        <taxon>Arthropoda</taxon>
        <taxon>Hexapoda</taxon>
        <taxon>Insecta</taxon>
        <taxon>Pterygota</taxon>
        <taxon>Neoptera</taxon>
        <taxon>Endopterygota</taxon>
        <taxon>Hymenoptera</taxon>
        <taxon>Apocrita</taxon>
        <taxon>Aculeata</taxon>
        <taxon>Apoidea</taxon>
        <taxon>Anthophila</taxon>
        <taxon>Apidae</taxon>
        <taxon>Apis</taxon>
    </lineage>
</organism>
<name>A0A2A3E6U3_APICC</name>
<dbReference type="OrthoDB" id="7605699at2759"/>
<reference evidence="3 4" key="1">
    <citation type="submission" date="2014-07" db="EMBL/GenBank/DDBJ databases">
        <title>Genomic and transcriptomic analysis on Apis cerana provide comprehensive insights into honey bee biology.</title>
        <authorList>
            <person name="Diao Q."/>
            <person name="Sun L."/>
            <person name="Zheng H."/>
            <person name="Zheng H."/>
            <person name="Xu S."/>
            <person name="Wang S."/>
            <person name="Zeng Z."/>
            <person name="Hu F."/>
            <person name="Su S."/>
            <person name="Wu J."/>
        </authorList>
    </citation>
    <scope>NUCLEOTIDE SEQUENCE [LARGE SCALE GENOMIC DNA]</scope>
    <source>
        <tissue evidence="3">Pupae without intestine</tissue>
    </source>
</reference>
<evidence type="ECO:0000256" key="1">
    <source>
        <dbReference type="SAM" id="MobiDB-lite"/>
    </source>
</evidence>
<dbReference type="EMBL" id="KZ288361">
    <property type="protein sequence ID" value="PBC27002.1"/>
    <property type="molecule type" value="Genomic_DNA"/>
</dbReference>
<proteinExistence type="predicted"/>
<dbReference type="Proteomes" id="UP000242457">
    <property type="component" value="Unassembled WGS sequence"/>
</dbReference>
<protein>
    <recommendedName>
        <fullName evidence="5">Zonadhesin</fullName>
    </recommendedName>
</protein>
<evidence type="ECO:0008006" key="5">
    <source>
        <dbReference type="Google" id="ProtNLM"/>
    </source>
</evidence>
<evidence type="ECO:0000313" key="4">
    <source>
        <dbReference type="Proteomes" id="UP000242457"/>
    </source>
</evidence>
<dbReference type="AlphaFoldDB" id="A0A2A3E6U3"/>
<accession>A0A2A3E6U3</accession>
<keyword evidence="2" id="KW-0732">Signal</keyword>
<sequence>MKKEMYLSACFTFLLLGLAIAQVPTEKREESAEEGLKEEEPKIEQTGEDVDRSKKSIFPHKITGVQHVQRVSNNVQTLNIQPDIKSTNIQLPQPVQTVNIQERQSAQINIQPAVQTLNIQRPQSVQTVNIQPASQTVQTLSVQSPRSVQTLSVQTPPVVQTFSIQPSLQRVQILSVKAPQPSNVQTVNIQPESQPILNVIPRDQANANVIAFGPRSSKIVQVFQQTHPGSQTNVNIVQPFFKEPAVEKVTRTERIVENVPERVVVSEVEKEIVTPVFAEQVVNPQYSSVVLSEPETMAAYLKHPFLKYGKSNIISTVKSKLLVEHPSKVMEIKEHALFHI</sequence>